<dbReference type="Proteomes" id="UP001500274">
    <property type="component" value="Unassembled WGS sequence"/>
</dbReference>
<keyword evidence="2" id="KW-1185">Reference proteome</keyword>
<organism evidence="1 2">
    <name type="scientific">Microbacterium binotii</name>
    <dbReference type="NCBI Taxonomy" id="462710"/>
    <lineage>
        <taxon>Bacteria</taxon>
        <taxon>Bacillati</taxon>
        <taxon>Actinomycetota</taxon>
        <taxon>Actinomycetes</taxon>
        <taxon>Micrococcales</taxon>
        <taxon>Microbacteriaceae</taxon>
        <taxon>Microbacterium</taxon>
    </lineage>
</organism>
<reference evidence="1 2" key="1">
    <citation type="journal article" date="2019" name="Int. J. Syst. Evol. Microbiol.">
        <title>The Global Catalogue of Microorganisms (GCM) 10K type strain sequencing project: providing services to taxonomists for standard genome sequencing and annotation.</title>
        <authorList>
            <consortium name="The Broad Institute Genomics Platform"/>
            <consortium name="The Broad Institute Genome Sequencing Center for Infectious Disease"/>
            <person name="Wu L."/>
            <person name="Ma J."/>
        </authorList>
    </citation>
    <scope>NUCLEOTIDE SEQUENCE [LARGE SCALE GENOMIC DNA]</scope>
    <source>
        <strain evidence="1 2">JCM 16365</strain>
    </source>
</reference>
<evidence type="ECO:0000313" key="2">
    <source>
        <dbReference type="Proteomes" id="UP001500274"/>
    </source>
</evidence>
<evidence type="ECO:0000313" key="1">
    <source>
        <dbReference type="EMBL" id="GAA2584485.1"/>
    </source>
</evidence>
<accession>A0ABN3PHD5</accession>
<dbReference type="EMBL" id="BAAARI010000015">
    <property type="protein sequence ID" value="GAA2584485.1"/>
    <property type="molecule type" value="Genomic_DNA"/>
</dbReference>
<proteinExistence type="predicted"/>
<sequence length="84" mass="9158">MTLSSDAVGERDTTHMVDGWLLTSYAGVVARLQARYPLLRLAEIEAIVAREYDAFTGGRPIAVPVDVESGAEEILQMYSEEKGA</sequence>
<protein>
    <submittedName>
        <fullName evidence="1">Uncharacterized protein</fullName>
    </submittedName>
</protein>
<gene>
    <name evidence="1" type="ORF">GCM10009862_24460</name>
</gene>
<name>A0ABN3PHD5_9MICO</name>
<dbReference type="NCBIfam" id="NF046112">
    <property type="entry name" value="MSMEG_6209_Nter"/>
    <property type="match status" value="1"/>
</dbReference>
<dbReference type="RefSeq" id="WP_344229884.1">
    <property type="nucleotide sequence ID" value="NZ_BAAARI010000015.1"/>
</dbReference>
<comment type="caution">
    <text evidence="1">The sequence shown here is derived from an EMBL/GenBank/DDBJ whole genome shotgun (WGS) entry which is preliminary data.</text>
</comment>